<dbReference type="GO" id="GO:0004810">
    <property type="term" value="F:CCA tRNA nucleotidyltransferase activity"/>
    <property type="evidence" value="ECO:0007669"/>
    <property type="project" value="UniProtKB-UniRule"/>
</dbReference>
<dbReference type="AlphaFoldDB" id="A0A9E2NTB2"/>
<feature type="binding site" evidence="11">
    <location>
        <position position="162"/>
    </location>
    <ligand>
        <name>CTP</name>
        <dbReference type="ChEBI" id="CHEBI:37563"/>
    </ligand>
</feature>
<feature type="binding site" evidence="11">
    <location>
        <position position="35"/>
    </location>
    <ligand>
        <name>ATP</name>
        <dbReference type="ChEBI" id="CHEBI:30616"/>
    </ligand>
</feature>
<feature type="binding site" evidence="11">
    <location>
        <position position="159"/>
    </location>
    <ligand>
        <name>CTP</name>
        <dbReference type="ChEBI" id="CHEBI:37563"/>
    </ligand>
</feature>
<dbReference type="NCBIfam" id="NF009814">
    <property type="entry name" value="PRK13299.1"/>
    <property type="match status" value="1"/>
</dbReference>
<comment type="subunit">
    <text evidence="11">Homodimer.</text>
</comment>
<reference evidence="15" key="2">
    <citation type="submission" date="2021-04" db="EMBL/GenBank/DDBJ databases">
        <authorList>
            <person name="Gilroy R."/>
        </authorList>
    </citation>
    <scope>NUCLEOTIDE SEQUENCE</scope>
    <source>
        <strain evidence="15">F6-686</strain>
    </source>
</reference>
<evidence type="ECO:0000256" key="9">
    <source>
        <dbReference type="ARBA" id="ARBA00022842"/>
    </source>
</evidence>
<feature type="binding site" evidence="11">
    <location>
        <position position="159"/>
    </location>
    <ligand>
        <name>ATP</name>
        <dbReference type="ChEBI" id="CHEBI:30616"/>
    </ligand>
</feature>
<sequence length="400" mass="45893">MKINKLPDVFQQAMPVLKKLEDAGFEAYFVGGSVRDILLHRHIHDVDIASSAYPEEVKNLFEKSIDTGIQHGTVTVLFDGNSYEITTFRTESGYQDYRRPDHVTFVQNLDEDLKRRDFTINALAMDTQGNIIDLFNGLDDLDKKIIRAVGDPEKRFHEDALRMMRAVRLMSQLNFNLEENTNQAVADHHQLLKKISVERIREEFVKMGLGKNARQAFKIFLETKLSEDVPDFEGKKKLLSVFPKLKFSPTEETSLWAIVIILLKLPNEKIHRFMRDWKNSNSMTDEVERIVNFFDTLSGHTPTDYELFQVGKKTLLNTIDVANILGQPVDSEALVDRYVALPIKEDSELAIDGKDLIDYGIKPGPKLGSLLNEIKQNVIERKLPNNENSIKDFLEKKTEL</sequence>
<dbReference type="SUPFAM" id="SSF81891">
    <property type="entry name" value="Poly A polymerase C-terminal region-like"/>
    <property type="match status" value="1"/>
</dbReference>
<dbReference type="HAMAP" id="MF_01263">
    <property type="entry name" value="CCA_bact_type3"/>
    <property type="match status" value="1"/>
</dbReference>
<dbReference type="Gene3D" id="1.10.246.80">
    <property type="match status" value="1"/>
</dbReference>
<dbReference type="PANTHER" id="PTHR46173:SF1">
    <property type="entry name" value="CCA TRNA NUCLEOTIDYLTRANSFERASE 1, MITOCHONDRIAL"/>
    <property type="match status" value="1"/>
</dbReference>
<evidence type="ECO:0000256" key="8">
    <source>
        <dbReference type="ARBA" id="ARBA00022840"/>
    </source>
</evidence>
<feature type="binding site" evidence="11">
    <location>
        <position position="32"/>
    </location>
    <ligand>
        <name>ATP</name>
        <dbReference type="ChEBI" id="CHEBI:30616"/>
    </ligand>
</feature>
<feature type="binding site" evidence="11">
    <location>
        <position position="35"/>
    </location>
    <ligand>
        <name>CTP</name>
        <dbReference type="ChEBI" id="CHEBI:37563"/>
    </ligand>
</feature>
<dbReference type="Pfam" id="PF12627">
    <property type="entry name" value="PolyA_pol_RNAbd"/>
    <property type="match status" value="1"/>
</dbReference>
<keyword evidence="10 11" id="KW-0694">RNA-binding</keyword>
<feature type="binding site" evidence="11">
    <location>
        <position position="116"/>
    </location>
    <ligand>
        <name>CTP</name>
        <dbReference type="ChEBI" id="CHEBI:37563"/>
    </ligand>
</feature>
<dbReference type="GO" id="GO:0001680">
    <property type="term" value="P:tRNA 3'-terminal CCA addition"/>
    <property type="evidence" value="ECO:0007669"/>
    <property type="project" value="UniProtKB-UniRule"/>
</dbReference>
<dbReference type="SUPFAM" id="SSF81301">
    <property type="entry name" value="Nucleotidyltransferase"/>
    <property type="match status" value="1"/>
</dbReference>
<comment type="similarity">
    <text evidence="11">Belongs to the tRNA nucleotidyltransferase/poly(A) polymerase family. Bacterial CCA-adding enzyme type 3 subfamily.</text>
</comment>
<feature type="binding site" evidence="11">
    <location>
        <position position="165"/>
    </location>
    <ligand>
        <name>ATP</name>
        <dbReference type="ChEBI" id="CHEBI:30616"/>
    </ligand>
</feature>
<evidence type="ECO:0000259" key="12">
    <source>
        <dbReference type="Pfam" id="PF01743"/>
    </source>
</evidence>
<name>A0A9E2NTB2_9LACO</name>
<keyword evidence="5 11" id="KW-0479">Metal-binding</keyword>
<dbReference type="InterPro" id="IPR032828">
    <property type="entry name" value="PolyA_RNA-bd"/>
</dbReference>
<comment type="caution">
    <text evidence="15">The sequence shown here is derived from an EMBL/GenBank/DDBJ whole genome shotgun (WGS) entry which is preliminary data.</text>
</comment>
<comment type="catalytic activity">
    <reaction evidence="11">
        <text>a tRNA with a 3' CCA end + 2 CTP + ATP = a tRNA with a 3' CCACCA end + 3 diphosphate</text>
        <dbReference type="Rhea" id="RHEA:76235"/>
        <dbReference type="Rhea" id="RHEA-COMP:10468"/>
        <dbReference type="Rhea" id="RHEA-COMP:18655"/>
        <dbReference type="ChEBI" id="CHEBI:30616"/>
        <dbReference type="ChEBI" id="CHEBI:33019"/>
        <dbReference type="ChEBI" id="CHEBI:37563"/>
        <dbReference type="ChEBI" id="CHEBI:83071"/>
        <dbReference type="ChEBI" id="CHEBI:195187"/>
    </reaction>
</comment>
<dbReference type="CDD" id="cd05398">
    <property type="entry name" value="NT_ClassII-CCAase"/>
    <property type="match status" value="1"/>
</dbReference>
<feature type="binding site" evidence="11">
    <location>
        <position position="45"/>
    </location>
    <ligand>
        <name>Mg(2+)</name>
        <dbReference type="ChEBI" id="CHEBI:18420"/>
    </ligand>
</feature>
<dbReference type="GO" id="GO:0005524">
    <property type="term" value="F:ATP binding"/>
    <property type="evidence" value="ECO:0007669"/>
    <property type="project" value="UniProtKB-UniRule"/>
</dbReference>
<feature type="binding site" evidence="11">
    <location>
        <position position="165"/>
    </location>
    <ligand>
        <name>CTP</name>
        <dbReference type="ChEBI" id="CHEBI:37563"/>
    </ligand>
</feature>
<feature type="binding site" evidence="11">
    <location>
        <position position="47"/>
    </location>
    <ligand>
        <name>Mg(2+)</name>
        <dbReference type="ChEBI" id="CHEBI:18420"/>
    </ligand>
</feature>
<feature type="binding site" evidence="11">
    <location>
        <position position="32"/>
    </location>
    <ligand>
        <name>CTP</name>
        <dbReference type="ChEBI" id="CHEBI:37563"/>
    </ligand>
</feature>
<dbReference type="Proteomes" id="UP000823844">
    <property type="component" value="Unassembled WGS sequence"/>
</dbReference>
<keyword evidence="3 11" id="KW-0819">tRNA processing</keyword>
<dbReference type="Gene3D" id="1.20.58.560">
    <property type="match status" value="1"/>
</dbReference>
<comment type="catalytic activity">
    <reaction evidence="11">
        <text>a tRNA precursor + 2 CTP + ATP = a tRNA with a 3' CCA end + 3 diphosphate</text>
        <dbReference type="Rhea" id="RHEA:14433"/>
        <dbReference type="Rhea" id="RHEA-COMP:10465"/>
        <dbReference type="Rhea" id="RHEA-COMP:10468"/>
        <dbReference type="ChEBI" id="CHEBI:30616"/>
        <dbReference type="ChEBI" id="CHEBI:33019"/>
        <dbReference type="ChEBI" id="CHEBI:37563"/>
        <dbReference type="ChEBI" id="CHEBI:74896"/>
        <dbReference type="ChEBI" id="CHEBI:83071"/>
        <dbReference type="EC" id="2.7.7.72"/>
    </reaction>
</comment>
<gene>
    <name evidence="11" type="primary">cca</name>
    <name evidence="15" type="ORF">H9806_01260</name>
</gene>
<dbReference type="GO" id="GO:0000287">
    <property type="term" value="F:magnesium ion binding"/>
    <property type="evidence" value="ECO:0007669"/>
    <property type="project" value="UniProtKB-UniRule"/>
</dbReference>
<evidence type="ECO:0000256" key="7">
    <source>
        <dbReference type="ARBA" id="ARBA00022800"/>
    </source>
</evidence>
<keyword evidence="8 11" id="KW-0067">ATP-binding</keyword>
<dbReference type="InterPro" id="IPR002646">
    <property type="entry name" value="PolA_pol_head_dom"/>
</dbReference>
<keyword evidence="2 11" id="KW-0808">Transferase</keyword>
<dbReference type="EMBL" id="JAHLFT010000018">
    <property type="protein sequence ID" value="MBU3827795.1"/>
    <property type="molecule type" value="Genomic_DNA"/>
</dbReference>
<dbReference type="Gene3D" id="3.30.460.10">
    <property type="entry name" value="Beta Polymerase, domain 2"/>
    <property type="match status" value="1"/>
</dbReference>
<evidence type="ECO:0000256" key="10">
    <source>
        <dbReference type="ARBA" id="ARBA00022884"/>
    </source>
</evidence>
<dbReference type="Gene3D" id="1.10.110.30">
    <property type="match status" value="1"/>
</dbReference>
<evidence type="ECO:0000313" key="15">
    <source>
        <dbReference type="EMBL" id="MBU3827795.1"/>
    </source>
</evidence>
<evidence type="ECO:0000313" key="16">
    <source>
        <dbReference type="Proteomes" id="UP000823844"/>
    </source>
</evidence>
<evidence type="ECO:0000259" key="14">
    <source>
        <dbReference type="Pfam" id="PF13735"/>
    </source>
</evidence>
<dbReference type="GO" id="GO:0042245">
    <property type="term" value="P:RNA repair"/>
    <property type="evidence" value="ECO:0007669"/>
    <property type="project" value="UniProtKB-KW"/>
</dbReference>
<keyword evidence="7 11" id="KW-0692">RNA repair</keyword>
<proteinExistence type="inferred from homology"/>
<keyword evidence="6 11" id="KW-0547">Nucleotide-binding</keyword>
<protein>
    <recommendedName>
        <fullName evidence="11">CCA-adding enzyme</fullName>
        <ecNumber evidence="11">2.7.7.72</ecNumber>
    </recommendedName>
    <alternativeName>
        <fullName evidence="11">CCA tRNA nucleotidyltransferase</fullName>
    </alternativeName>
    <alternativeName>
        <fullName evidence="11">tRNA CCA-pyrophosphorylase</fullName>
    </alternativeName>
    <alternativeName>
        <fullName evidence="11">tRNA adenylyl-/cytidylyl- transferase</fullName>
    </alternativeName>
    <alternativeName>
        <fullName evidence="11">tRNA nucleotidyltransferase</fullName>
    </alternativeName>
    <alternativeName>
        <fullName evidence="11">tRNA-NT</fullName>
    </alternativeName>
</protein>
<evidence type="ECO:0000256" key="4">
    <source>
        <dbReference type="ARBA" id="ARBA00022695"/>
    </source>
</evidence>
<dbReference type="InterPro" id="IPR043519">
    <property type="entry name" value="NT_sf"/>
</dbReference>
<feature type="binding site" evidence="11">
    <location>
        <position position="162"/>
    </location>
    <ligand>
        <name>ATP</name>
        <dbReference type="ChEBI" id="CHEBI:30616"/>
    </ligand>
</feature>
<feature type="domain" description="Poly A polymerase head" evidence="12">
    <location>
        <begin position="27"/>
        <end position="147"/>
    </location>
</feature>
<dbReference type="PANTHER" id="PTHR46173">
    <property type="entry name" value="CCA TRNA NUCLEOTIDYLTRANSFERASE 1, MITOCHONDRIAL"/>
    <property type="match status" value="1"/>
</dbReference>
<evidence type="ECO:0000256" key="6">
    <source>
        <dbReference type="ARBA" id="ARBA00022741"/>
    </source>
</evidence>
<feature type="domain" description="CCA-adding enzyme C-terminal" evidence="14">
    <location>
        <begin position="248"/>
        <end position="393"/>
    </location>
</feature>
<dbReference type="InterPro" id="IPR023068">
    <property type="entry name" value="CCA-adding_enz_firmicutes"/>
</dbReference>
<feature type="binding site" evidence="11">
    <location>
        <position position="168"/>
    </location>
    <ligand>
        <name>ATP</name>
        <dbReference type="ChEBI" id="CHEBI:30616"/>
    </ligand>
</feature>
<evidence type="ECO:0000259" key="13">
    <source>
        <dbReference type="Pfam" id="PF12627"/>
    </source>
</evidence>
<keyword evidence="4 11" id="KW-0548">Nucleotidyltransferase</keyword>
<dbReference type="Pfam" id="PF01743">
    <property type="entry name" value="PolyA_pol"/>
    <property type="match status" value="1"/>
</dbReference>
<comment type="function">
    <text evidence="11">Catalyzes the addition and repair of the essential 3'-terminal CCA sequence in tRNAs without using a nucleic acid template. Adds these three nucleotides in the order of C, C, and A to the tRNA nucleotide-73, using CTP and ATP as substrates and producing inorganic pyrophosphate. tRNA 3'-terminal CCA addition is required both for tRNA processing and repair. Also involved in tRNA surveillance by mediating tandem CCA addition to generate a CCACCA at the 3' terminus of unstable tRNAs. While stable tRNAs receive only 3'-terminal CCA, unstable tRNAs are marked with CCACCA and rapidly degraded.</text>
</comment>
<evidence type="ECO:0000256" key="2">
    <source>
        <dbReference type="ARBA" id="ARBA00022679"/>
    </source>
</evidence>
<reference evidence="15" key="1">
    <citation type="journal article" date="2021" name="PeerJ">
        <title>Extensive microbial diversity within the chicken gut microbiome revealed by metagenomics and culture.</title>
        <authorList>
            <person name="Gilroy R."/>
            <person name="Ravi A."/>
            <person name="Getino M."/>
            <person name="Pursley I."/>
            <person name="Horton D.L."/>
            <person name="Alikhan N.F."/>
            <person name="Baker D."/>
            <person name="Gharbi K."/>
            <person name="Hall N."/>
            <person name="Watson M."/>
            <person name="Adriaenssens E.M."/>
            <person name="Foster-Nyarko E."/>
            <person name="Jarju S."/>
            <person name="Secka A."/>
            <person name="Antonio M."/>
            <person name="Oren A."/>
            <person name="Chaudhuri R.R."/>
            <person name="La Ragione R."/>
            <person name="Hildebrand F."/>
            <person name="Pallen M.J."/>
        </authorList>
    </citation>
    <scope>NUCLEOTIDE SEQUENCE</scope>
    <source>
        <strain evidence="15">F6-686</strain>
    </source>
</reference>
<accession>A0A9E2NTB2</accession>
<keyword evidence="9 11" id="KW-0460">Magnesium</keyword>
<comment type="miscellaneous">
    <text evidence="11">A single active site specifically recognizes both ATP and CTP and is responsible for their addition.</text>
</comment>
<feature type="binding site" evidence="11">
    <location>
        <position position="168"/>
    </location>
    <ligand>
        <name>CTP</name>
        <dbReference type="ChEBI" id="CHEBI:37563"/>
    </ligand>
</feature>
<dbReference type="InterPro" id="IPR032810">
    <property type="entry name" value="CCA-adding_enz_C"/>
</dbReference>
<dbReference type="GO" id="GO:0000049">
    <property type="term" value="F:tRNA binding"/>
    <property type="evidence" value="ECO:0007669"/>
    <property type="project" value="UniProtKB-UniRule"/>
</dbReference>
<evidence type="ECO:0000256" key="3">
    <source>
        <dbReference type="ARBA" id="ARBA00022694"/>
    </source>
</evidence>
<dbReference type="Pfam" id="PF13735">
    <property type="entry name" value="tRNA_NucTran2_2"/>
    <property type="match status" value="1"/>
</dbReference>
<dbReference type="EC" id="2.7.7.72" evidence="11"/>
<evidence type="ECO:0000256" key="1">
    <source>
        <dbReference type="ARBA" id="ARBA00001946"/>
    </source>
</evidence>
<evidence type="ECO:0000256" key="5">
    <source>
        <dbReference type="ARBA" id="ARBA00022723"/>
    </source>
</evidence>
<organism evidence="15 16">
    <name type="scientific">Candidatus Lactobacillus pullistercoris</name>
    <dbReference type="NCBI Taxonomy" id="2838636"/>
    <lineage>
        <taxon>Bacteria</taxon>
        <taxon>Bacillati</taxon>
        <taxon>Bacillota</taxon>
        <taxon>Bacilli</taxon>
        <taxon>Lactobacillales</taxon>
        <taxon>Lactobacillaceae</taxon>
        <taxon>Lactobacillus</taxon>
    </lineage>
</organism>
<feature type="binding site" evidence="11">
    <location>
        <position position="116"/>
    </location>
    <ligand>
        <name>ATP</name>
        <dbReference type="ChEBI" id="CHEBI:30616"/>
    </ligand>
</feature>
<comment type="cofactor">
    <cofactor evidence="1 11">
        <name>Mg(2+)</name>
        <dbReference type="ChEBI" id="CHEBI:18420"/>
    </cofactor>
</comment>
<feature type="domain" description="tRNA nucleotidyltransferase/poly(A) polymerase RNA and SrmB- binding" evidence="13">
    <location>
        <begin position="174"/>
        <end position="228"/>
    </location>
</feature>
<dbReference type="InterPro" id="IPR050264">
    <property type="entry name" value="Bact_CCA-adding_enz_type3_sf"/>
</dbReference>
<evidence type="ECO:0000256" key="11">
    <source>
        <dbReference type="HAMAP-Rule" id="MF_01263"/>
    </source>
</evidence>